<evidence type="ECO:0000256" key="6">
    <source>
        <dbReference type="ARBA" id="ARBA00023136"/>
    </source>
</evidence>
<feature type="transmembrane region" description="Helical" evidence="11">
    <location>
        <begin position="39"/>
        <end position="62"/>
    </location>
</feature>
<keyword evidence="5 10" id="KW-0297">G-protein coupled receptor</keyword>
<dbReference type="InterPro" id="IPR000725">
    <property type="entry name" value="Olfact_rcpt"/>
</dbReference>
<feature type="domain" description="G-protein coupled receptors family 1 profile" evidence="12">
    <location>
        <begin position="184"/>
        <end position="433"/>
    </location>
</feature>
<feature type="transmembrane region" description="Helical" evidence="11">
    <location>
        <begin position="340"/>
        <end position="368"/>
    </location>
</feature>
<name>A0A2P4SEX6_BAMTH</name>
<dbReference type="PRINTS" id="PR00237">
    <property type="entry name" value="GPCRRHODOPSN"/>
</dbReference>
<comment type="caution">
    <text evidence="13">The sequence shown here is derived from an EMBL/GenBank/DDBJ whole genome shotgun (WGS) entry which is preliminary data.</text>
</comment>
<dbReference type="Pfam" id="PF13853">
    <property type="entry name" value="7tm_4"/>
    <property type="match status" value="2"/>
</dbReference>
<organism evidence="13 14">
    <name type="scientific">Bambusicola thoracicus</name>
    <name type="common">Chinese bamboo-partridge</name>
    <name type="synonym">Perdix thoracica</name>
    <dbReference type="NCBI Taxonomy" id="9083"/>
    <lineage>
        <taxon>Eukaryota</taxon>
        <taxon>Metazoa</taxon>
        <taxon>Chordata</taxon>
        <taxon>Craniata</taxon>
        <taxon>Vertebrata</taxon>
        <taxon>Euteleostomi</taxon>
        <taxon>Archelosauria</taxon>
        <taxon>Archosauria</taxon>
        <taxon>Dinosauria</taxon>
        <taxon>Saurischia</taxon>
        <taxon>Theropoda</taxon>
        <taxon>Coelurosauria</taxon>
        <taxon>Aves</taxon>
        <taxon>Neognathae</taxon>
        <taxon>Galloanserae</taxon>
        <taxon>Galliformes</taxon>
        <taxon>Phasianidae</taxon>
        <taxon>Perdicinae</taxon>
        <taxon>Bambusicola</taxon>
    </lineage>
</organism>
<evidence type="ECO:0000256" key="2">
    <source>
        <dbReference type="ARBA" id="ARBA00004141"/>
    </source>
</evidence>
<accession>A0A2P4SEX6</accession>
<dbReference type="AlphaFoldDB" id="A0A2P4SEX6"/>
<keyword evidence="8" id="KW-0325">Glycoprotein</keyword>
<evidence type="ECO:0000259" key="12">
    <source>
        <dbReference type="PROSITE" id="PS50262"/>
    </source>
</evidence>
<evidence type="ECO:0000256" key="1">
    <source>
        <dbReference type="ARBA" id="ARBA00002936"/>
    </source>
</evidence>
<keyword evidence="14" id="KW-1185">Reference proteome</keyword>
<feature type="transmembrane region" description="Helical" evidence="11">
    <location>
        <begin position="204"/>
        <end position="224"/>
    </location>
</feature>
<evidence type="ECO:0000256" key="8">
    <source>
        <dbReference type="ARBA" id="ARBA00023180"/>
    </source>
</evidence>
<reference evidence="13 14" key="1">
    <citation type="submission" date="2018-01" db="EMBL/GenBank/DDBJ databases">
        <title>Comparison of the Chinese Bamboo Partridge and Red Junglefowl genome sequences highlights the importance of demography in genome evolution.</title>
        <authorList>
            <person name="Tiley G.P."/>
            <person name="Kimball R.T."/>
            <person name="Braun E.L."/>
            <person name="Burleigh J.G."/>
        </authorList>
    </citation>
    <scope>NUCLEOTIDE SEQUENCE [LARGE SCALE GENOMIC DNA]</scope>
    <source>
        <strain evidence="13">RTK389</strain>
        <tissue evidence="13">Blood</tissue>
    </source>
</reference>
<evidence type="ECO:0000256" key="9">
    <source>
        <dbReference type="ARBA" id="ARBA00023224"/>
    </source>
</evidence>
<feature type="transmembrane region" description="Helical" evidence="11">
    <location>
        <begin position="169"/>
        <end position="192"/>
    </location>
</feature>
<dbReference type="OrthoDB" id="9615015at2759"/>
<evidence type="ECO:0000256" key="10">
    <source>
        <dbReference type="RuleBase" id="RU000688"/>
    </source>
</evidence>
<dbReference type="PANTHER" id="PTHR48018">
    <property type="entry name" value="OLFACTORY RECEPTOR"/>
    <property type="match status" value="1"/>
</dbReference>
<evidence type="ECO:0000256" key="5">
    <source>
        <dbReference type="ARBA" id="ARBA00023040"/>
    </source>
</evidence>
<keyword evidence="9 10" id="KW-0807">Transducer</keyword>
<dbReference type="SUPFAM" id="SSF81321">
    <property type="entry name" value="Family A G protein-coupled receptor-like"/>
    <property type="match status" value="2"/>
</dbReference>
<evidence type="ECO:0000256" key="4">
    <source>
        <dbReference type="ARBA" id="ARBA00022989"/>
    </source>
</evidence>
<proteinExistence type="inferred from homology"/>
<dbReference type="InterPro" id="IPR017452">
    <property type="entry name" value="GPCR_Rhodpsn_7TM"/>
</dbReference>
<feature type="transmembrane region" description="Helical" evidence="11">
    <location>
        <begin position="6"/>
        <end position="27"/>
    </location>
</feature>
<dbReference type="GO" id="GO:0004930">
    <property type="term" value="F:G protein-coupled receptor activity"/>
    <property type="evidence" value="ECO:0007669"/>
    <property type="project" value="UniProtKB-KW"/>
</dbReference>
<keyword evidence="4 11" id="KW-1133">Transmembrane helix</keyword>
<dbReference type="PROSITE" id="PS50262">
    <property type="entry name" value="G_PROTEIN_RECEP_F1_2"/>
    <property type="match status" value="2"/>
</dbReference>
<evidence type="ECO:0000256" key="7">
    <source>
        <dbReference type="ARBA" id="ARBA00023170"/>
    </source>
</evidence>
<evidence type="ECO:0000313" key="14">
    <source>
        <dbReference type="Proteomes" id="UP000237246"/>
    </source>
</evidence>
<keyword evidence="7 10" id="KW-0675">Receptor</keyword>
<feature type="transmembrane region" description="Helical" evidence="11">
    <location>
        <begin position="275"/>
        <end position="297"/>
    </location>
</feature>
<comment type="function">
    <text evidence="1">Odorant receptor.</text>
</comment>
<keyword evidence="3 10" id="KW-0812">Transmembrane</keyword>
<dbReference type="PRINTS" id="PR00245">
    <property type="entry name" value="OLFACTORYR"/>
</dbReference>
<evidence type="ECO:0000313" key="13">
    <source>
        <dbReference type="EMBL" id="POI22648.1"/>
    </source>
</evidence>
<dbReference type="InterPro" id="IPR000276">
    <property type="entry name" value="GPCR_Rhodpsn"/>
</dbReference>
<feature type="domain" description="G-protein coupled receptors family 1 profile" evidence="12">
    <location>
        <begin position="1"/>
        <end position="92"/>
    </location>
</feature>
<sequence length="462" mass="51760">MLSCAGFIIAFLVLAILVSYTFILLTICSVRSAGGRHKAIFTCTSHLTAVTLFCGSAAFLYLHPLSSHAEEERKTASIFYTVVTPMLNPFIYSLRNAEDGWRSPEQRDERKDISQCQFPTCKRDLHHGHASFQHFQPLLPPLTMVWTNHSVVTEFTLAGFGDRPELQEVLLVVFLTTYLINLVGNVGMILLINCEPRLHTPMYFFLRHLSLLDISFSSCIIPKFLLSLLTGSRTISYRGCLTQFYFYVMFGTAESFLLVAMAYDRYVAICNPLRYTLVMSQGLCLFLVASCYAAGALNSTVHTVAMLRLSFCASHCLDHFYCEGALLFALSCSDTSINNVLMLVFASCTVSTTSTATLLSYGCILATVLQTRSPRARRKAFSTCTSHLSVTLLFYGVIAFMYMRPGAKRSVKLDKVASIFYTAVIPMLNPFVYSLRNQEVRAALSRVRRKALLVCHRHRGSF</sequence>
<comment type="subcellular location">
    <subcellularLocation>
        <location evidence="2">Membrane</location>
        <topology evidence="2">Multi-pass membrane protein</topology>
    </subcellularLocation>
</comment>
<evidence type="ECO:0000256" key="11">
    <source>
        <dbReference type="SAM" id="Phobius"/>
    </source>
</evidence>
<dbReference type="GO" id="GO:0004984">
    <property type="term" value="F:olfactory receptor activity"/>
    <property type="evidence" value="ECO:0007669"/>
    <property type="project" value="InterPro"/>
</dbReference>
<dbReference type="EMBL" id="PPHD01056087">
    <property type="protein sequence ID" value="POI22648.1"/>
    <property type="molecule type" value="Genomic_DNA"/>
</dbReference>
<dbReference type="GO" id="GO:0016020">
    <property type="term" value="C:membrane"/>
    <property type="evidence" value="ECO:0007669"/>
    <property type="project" value="UniProtKB-SubCell"/>
</dbReference>
<comment type="similarity">
    <text evidence="10">Belongs to the G-protein coupled receptor 1 family.</text>
</comment>
<dbReference type="FunFam" id="1.20.1070.10:FF:000003">
    <property type="entry name" value="Olfactory receptor"/>
    <property type="match status" value="1"/>
</dbReference>
<feature type="transmembrane region" description="Helical" evidence="11">
    <location>
        <begin position="244"/>
        <end position="263"/>
    </location>
</feature>
<feature type="transmembrane region" description="Helical" evidence="11">
    <location>
        <begin position="415"/>
        <end position="435"/>
    </location>
</feature>
<protein>
    <recommendedName>
        <fullName evidence="12">G-protein coupled receptors family 1 profile domain-containing protein</fullName>
    </recommendedName>
</protein>
<dbReference type="PROSITE" id="PS00237">
    <property type="entry name" value="G_PROTEIN_RECEP_F1_1"/>
    <property type="match status" value="1"/>
</dbReference>
<dbReference type="Proteomes" id="UP000237246">
    <property type="component" value="Unassembled WGS sequence"/>
</dbReference>
<evidence type="ECO:0000256" key="3">
    <source>
        <dbReference type="ARBA" id="ARBA00022692"/>
    </source>
</evidence>
<keyword evidence="6 11" id="KW-0472">Membrane</keyword>
<feature type="transmembrane region" description="Helical" evidence="11">
    <location>
        <begin position="380"/>
        <end position="403"/>
    </location>
</feature>
<gene>
    <name evidence="13" type="ORF">CIB84_013604</name>
</gene>
<dbReference type="Gene3D" id="1.20.1070.10">
    <property type="entry name" value="Rhodopsin 7-helix transmembrane proteins"/>
    <property type="match status" value="2"/>
</dbReference>